<reference evidence="2" key="1">
    <citation type="journal article" date="2023" name="Mol. Phylogenet. Evol.">
        <title>Genome-scale phylogeny and comparative genomics of the fungal order Sordariales.</title>
        <authorList>
            <person name="Hensen N."/>
            <person name="Bonometti L."/>
            <person name="Westerberg I."/>
            <person name="Brannstrom I.O."/>
            <person name="Guillou S."/>
            <person name="Cros-Aarteil S."/>
            <person name="Calhoun S."/>
            <person name="Haridas S."/>
            <person name="Kuo A."/>
            <person name="Mondo S."/>
            <person name="Pangilinan J."/>
            <person name="Riley R."/>
            <person name="LaButti K."/>
            <person name="Andreopoulos B."/>
            <person name="Lipzen A."/>
            <person name="Chen C."/>
            <person name="Yan M."/>
            <person name="Daum C."/>
            <person name="Ng V."/>
            <person name="Clum A."/>
            <person name="Steindorff A."/>
            <person name="Ohm R.A."/>
            <person name="Martin F."/>
            <person name="Silar P."/>
            <person name="Natvig D.O."/>
            <person name="Lalanne C."/>
            <person name="Gautier V."/>
            <person name="Ament-Velasquez S.L."/>
            <person name="Kruys A."/>
            <person name="Hutchinson M.I."/>
            <person name="Powell A.J."/>
            <person name="Barry K."/>
            <person name="Miller A.N."/>
            <person name="Grigoriev I.V."/>
            <person name="Debuchy R."/>
            <person name="Gladieux P."/>
            <person name="Hiltunen Thoren M."/>
            <person name="Johannesson H."/>
        </authorList>
    </citation>
    <scope>NUCLEOTIDE SEQUENCE</scope>
    <source>
        <strain evidence="2">CBS 315.58</strain>
    </source>
</reference>
<dbReference type="EMBL" id="MU863880">
    <property type="protein sequence ID" value="KAK4204743.1"/>
    <property type="molecule type" value="Genomic_DNA"/>
</dbReference>
<feature type="compositionally biased region" description="Basic and acidic residues" evidence="1">
    <location>
        <begin position="173"/>
        <end position="206"/>
    </location>
</feature>
<reference evidence="2" key="2">
    <citation type="submission" date="2023-05" db="EMBL/GenBank/DDBJ databases">
        <authorList>
            <consortium name="Lawrence Berkeley National Laboratory"/>
            <person name="Steindorff A."/>
            <person name="Hensen N."/>
            <person name="Bonometti L."/>
            <person name="Westerberg I."/>
            <person name="Brannstrom I.O."/>
            <person name="Guillou S."/>
            <person name="Cros-Aarteil S."/>
            <person name="Calhoun S."/>
            <person name="Haridas S."/>
            <person name="Kuo A."/>
            <person name="Mondo S."/>
            <person name="Pangilinan J."/>
            <person name="Riley R."/>
            <person name="Labutti K."/>
            <person name="Andreopoulos B."/>
            <person name="Lipzen A."/>
            <person name="Chen C."/>
            <person name="Yanf M."/>
            <person name="Daum C."/>
            <person name="Ng V."/>
            <person name="Clum A."/>
            <person name="Ohm R."/>
            <person name="Martin F."/>
            <person name="Silar P."/>
            <person name="Natvig D."/>
            <person name="Lalanne C."/>
            <person name="Gautier V."/>
            <person name="Ament-Velasquez S.L."/>
            <person name="Kruys A."/>
            <person name="Hutchinson M.I."/>
            <person name="Powell A.J."/>
            <person name="Barry K."/>
            <person name="Miller A.N."/>
            <person name="Grigoriev I.V."/>
            <person name="Debuchy R."/>
            <person name="Gladieux P."/>
            <person name="Thoren M.H."/>
            <person name="Johannesson H."/>
        </authorList>
    </citation>
    <scope>NUCLEOTIDE SEQUENCE</scope>
    <source>
        <strain evidence="2">CBS 315.58</strain>
    </source>
</reference>
<sequence>MPPKFVHHKGIVSLDPSYPVHPEVTPLIADILRTKCCVQGSVFLVEAIDKILGDRARTVTRLVLGDGELAIQGFLERDMLWVVEKGNVFEGGYVRLDKFELGEVVVEEEEEGGGKEFYLVIGDLRTVGWDVKYLNILKSEGLEVKNVRELMERKEEVGGRVFGLEARAREMMERKRREREEEEERERKMEEERRRKEEEERKRREEEEVAELIRLAEEVIEETDDEVGIEERDEDYISESDYEDDVFERMEFSPQKATPRRAMVAEGSSINDITTPPRPPPFKLQPRQPRVSPQPSQTRRILTPKPPRPPPQPQPQNTTPKALPWNTDNPFQPLKLTRLSQLGSLPYKQNWKLNALVVVTQLGEPGPCPFPPHIQRQARVIEQSTEGRHVHLTVFLDPENFTPRLGEIYLLLGVKNHQFEGGSLKKYASDKPKGRAGWWVEGHRLGWCQGMVEDLREWWAQHPDNGKVVEGVEGAL</sequence>
<evidence type="ECO:0000313" key="2">
    <source>
        <dbReference type="EMBL" id="KAK4204743.1"/>
    </source>
</evidence>
<evidence type="ECO:0000256" key="1">
    <source>
        <dbReference type="SAM" id="MobiDB-lite"/>
    </source>
</evidence>
<feature type="compositionally biased region" description="Low complexity" evidence="1">
    <location>
        <begin position="284"/>
        <end position="300"/>
    </location>
</feature>
<feature type="compositionally biased region" description="Acidic residues" evidence="1">
    <location>
        <begin position="218"/>
        <end position="246"/>
    </location>
</feature>
<dbReference type="AlphaFoldDB" id="A0AAN7AYY1"/>
<protein>
    <submittedName>
        <fullName evidence="2">Uncharacterized protein</fullName>
    </submittedName>
</protein>
<accession>A0AAN7AYY1</accession>
<organism evidence="2 3">
    <name type="scientific">Triangularia verruculosa</name>
    <dbReference type="NCBI Taxonomy" id="2587418"/>
    <lineage>
        <taxon>Eukaryota</taxon>
        <taxon>Fungi</taxon>
        <taxon>Dikarya</taxon>
        <taxon>Ascomycota</taxon>
        <taxon>Pezizomycotina</taxon>
        <taxon>Sordariomycetes</taxon>
        <taxon>Sordariomycetidae</taxon>
        <taxon>Sordariales</taxon>
        <taxon>Podosporaceae</taxon>
        <taxon>Triangularia</taxon>
    </lineage>
</organism>
<feature type="compositionally biased region" description="Pro residues" evidence="1">
    <location>
        <begin position="304"/>
        <end position="314"/>
    </location>
</feature>
<keyword evidence="3" id="KW-1185">Reference proteome</keyword>
<proteinExistence type="predicted"/>
<comment type="caution">
    <text evidence="2">The sequence shown here is derived from an EMBL/GenBank/DDBJ whole genome shotgun (WGS) entry which is preliminary data.</text>
</comment>
<name>A0AAN7AYY1_9PEZI</name>
<feature type="region of interest" description="Disordered" evidence="1">
    <location>
        <begin position="173"/>
        <end position="327"/>
    </location>
</feature>
<evidence type="ECO:0000313" key="3">
    <source>
        <dbReference type="Proteomes" id="UP001303160"/>
    </source>
</evidence>
<gene>
    <name evidence="2" type="ORF">QBC40DRAFT_329156</name>
</gene>
<dbReference type="Proteomes" id="UP001303160">
    <property type="component" value="Unassembled WGS sequence"/>
</dbReference>